<sequence length="912" mass="99261">MKLQVNGQSFDREPQPGQCLRTYLRDLGWLAVRKGCDAGDCGACTVWVDGRPVHSCLMPAFRAQSREVTTLEGLGADGQLHPMQASFQKAQAFQCGFCTSGMIMTCASLNEEEKKDLPFRLKGNLCRCTGYRAIEDAVRGHVVVDDDVAGRTCGANIGTSFAEGLVQGRERYTMDCVIDDLLHVKVVRSPHAHARVLAIRQDAANALPGVRLILTWEDVPRKAYTTAAHDDYHCDPDDTFLLDNVVRFKGQRVVAVYADTEAIAEEACRLIEIDYEVLPAVFDPVEAMKPGAPRLFPEGSEARIDDPERNIFKQIESEVGDVAQGFAEADEIYEGDYSTDRIQHVHLETHGSVAWRSDDGRLHVRTDTQTPHLIQEKLAYVFSVDPRSLHVFSERVGGGFGAKQEMLTEDLCVLGVLKTGRPTKWEWTRSEEFIAGPGRHPYQMRVKLGARKDGTLTAVELRAVSNTGAYRNHAGEVLSAALVSPILSYWCPNKKGTGFAVHTNAIPAGAFRGFGRTQTAFAIECAIDELAEKLGLDPFTMRRINMIREDSAVRGIFPGGDEFDIGSYGLDQCVDFVEQALQSGRGEPKPQGDEWLEGKGVAIHVQEGAPPKEHRSQANLSLAADGTFHLSNGVAEFGNGTMNTLRQIAAQILGVRAARVETVVGDTDRTPFDDGTFASAGSSVCSKSVELAANGLKGRLLTAAAKLLDRPVEEGKLFDGNAVFADQSISLSELYRRTPQADLKFDVKRRAYSTPTTLGFVVQGFRIAINKETCAIRMLQSVQAVDAGTILNPMQLSGQIEGGIAQGVGSTLFERVVIDDEGDVQNATLRNYRIPAFADVPRTEIFYANTYDKVGPLGAKPMGESSIVPVSAAIGNAIKDAIGIRLTSLPFSADRVYEALYGDDAEGAESTS</sequence>
<keyword evidence="3" id="KW-0479">Metal-binding</keyword>
<dbReference type="InterPro" id="IPR037165">
    <property type="entry name" value="AldOxase/xan_DH_Mopterin-bd_sf"/>
</dbReference>
<dbReference type="SUPFAM" id="SSF56003">
    <property type="entry name" value="Molybdenum cofactor-binding domain"/>
    <property type="match status" value="1"/>
</dbReference>
<organism evidence="7 8">
    <name type="scientific">Kolteria novifilia</name>
    <dbReference type="NCBI Taxonomy" id="2527975"/>
    <lineage>
        <taxon>Bacteria</taxon>
        <taxon>Pseudomonadati</taxon>
        <taxon>Planctomycetota</taxon>
        <taxon>Planctomycetia</taxon>
        <taxon>Kolteriales</taxon>
        <taxon>Kolteriaceae</taxon>
        <taxon>Kolteria</taxon>
    </lineage>
</organism>
<dbReference type="Proteomes" id="UP000317093">
    <property type="component" value="Chromosome"/>
</dbReference>
<feature type="domain" description="2Fe-2S ferredoxin-type" evidence="6">
    <location>
        <begin position="1"/>
        <end position="74"/>
    </location>
</feature>
<dbReference type="InterPro" id="IPR002888">
    <property type="entry name" value="2Fe-2S-bd"/>
</dbReference>
<dbReference type="PROSITE" id="PS00197">
    <property type="entry name" value="2FE2S_FER_1"/>
    <property type="match status" value="1"/>
</dbReference>
<evidence type="ECO:0000256" key="4">
    <source>
        <dbReference type="ARBA" id="ARBA00023002"/>
    </source>
</evidence>
<accession>A0A518AX21</accession>
<evidence type="ECO:0000313" key="8">
    <source>
        <dbReference type="Proteomes" id="UP000317093"/>
    </source>
</evidence>
<keyword evidence="4 7" id="KW-0560">Oxidoreductase</keyword>
<keyword evidence="8" id="KW-1185">Reference proteome</keyword>
<dbReference type="CDD" id="cd00207">
    <property type="entry name" value="fer2"/>
    <property type="match status" value="1"/>
</dbReference>
<dbReference type="InterPro" id="IPR046867">
    <property type="entry name" value="AldOxase/xan_DH_MoCoBD2"/>
</dbReference>
<dbReference type="InterPro" id="IPR008274">
    <property type="entry name" value="AldOxase/xan_DH_MoCoBD1"/>
</dbReference>
<dbReference type="KEGG" id="knv:Pan216_00920"/>
<dbReference type="Gene3D" id="3.30.365.10">
    <property type="entry name" value="Aldehyde oxidase/xanthine dehydrogenase, molybdopterin binding domain"/>
    <property type="match status" value="4"/>
</dbReference>
<name>A0A518AX21_9BACT</name>
<dbReference type="SUPFAM" id="SSF54665">
    <property type="entry name" value="CO dehydrogenase molybdoprotein N-domain-like"/>
    <property type="match status" value="1"/>
</dbReference>
<dbReference type="InterPro" id="IPR006058">
    <property type="entry name" value="2Fe2S_fd_BS"/>
</dbReference>
<evidence type="ECO:0000259" key="6">
    <source>
        <dbReference type="PROSITE" id="PS51085"/>
    </source>
</evidence>
<dbReference type="Pfam" id="PF01315">
    <property type="entry name" value="Ald_Xan_dh_C"/>
    <property type="match status" value="1"/>
</dbReference>
<dbReference type="GO" id="GO:0051537">
    <property type="term" value="F:2 iron, 2 sulfur cluster binding"/>
    <property type="evidence" value="ECO:0007669"/>
    <property type="project" value="InterPro"/>
</dbReference>
<dbReference type="InterPro" id="IPR036010">
    <property type="entry name" value="2Fe-2S_ferredoxin-like_sf"/>
</dbReference>
<dbReference type="RefSeq" id="WP_145253328.1">
    <property type="nucleotide sequence ID" value="NZ_CP036279.1"/>
</dbReference>
<keyword evidence="5" id="KW-0408">Iron</keyword>
<dbReference type="PANTHER" id="PTHR11908:SF132">
    <property type="entry name" value="ALDEHYDE OXIDASE 1-RELATED"/>
    <property type="match status" value="1"/>
</dbReference>
<dbReference type="Gene3D" id="1.10.150.120">
    <property type="entry name" value="[2Fe-2S]-binding domain"/>
    <property type="match status" value="1"/>
</dbReference>
<evidence type="ECO:0000256" key="1">
    <source>
        <dbReference type="ARBA" id="ARBA00006849"/>
    </source>
</evidence>
<dbReference type="Pfam" id="PF01799">
    <property type="entry name" value="Fer2_2"/>
    <property type="match status" value="1"/>
</dbReference>
<dbReference type="Gene3D" id="3.90.1170.50">
    <property type="entry name" value="Aldehyde oxidase/xanthine dehydrogenase, a/b hammerhead"/>
    <property type="match status" value="1"/>
</dbReference>
<dbReference type="PANTHER" id="PTHR11908">
    <property type="entry name" value="XANTHINE DEHYDROGENASE"/>
    <property type="match status" value="1"/>
</dbReference>
<dbReference type="GO" id="GO:0004854">
    <property type="term" value="F:xanthine dehydrogenase activity"/>
    <property type="evidence" value="ECO:0007669"/>
    <property type="project" value="UniProtKB-EC"/>
</dbReference>
<proteinExistence type="inferred from homology"/>
<dbReference type="SMART" id="SM01008">
    <property type="entry name" value="Ald_Xan_dh_C"/>
    <property type="match status" value="1"/>
</dbReference>
<gene>
    <name evidence="7" type="primary">xdhA</name>
    <name evidence="7" type="ORF">Pan216_00920</name>
</gene>
<evidence type="ECO:0000313" key="7">
    <source>
        <dbReference type="EMBL" id="QDU59264.1"/>
    </source>
</evidence>
<dbReference type="AlphaFoldDB" id="A0A518AX21"/>
<dbReference type="InterPro" id="IPR036884">
    <property type="entry name" value="2Fe-2S-bd_dom_sf"/>
</dbReference>
<dbReference type="Pfam" id="PF20256">
    <property type="entry name" value="MoCoBD_2"/>
    <property type="match status" value="1"/>
</dbReference>
<dbReference type="InterPro" id="IPR001041">
    <property type="entry name" value="2Fe-2S_ferredoxin-type"/>
</dbReference>
<dbReference type="SUPFAM" id="SSF47741">
    <property type="entry name" value="CO dehydrogenase ISP C-domain like"/>
    <property type="match status" value="1"/>
</dbReference>
<evidence type="ECO:0000256" key="5">
    <source>
        <dbReference type="ARBA" id="ARBA00023004"/>
    </source>
</evidence>
<evidence type="ECO:0000256" key="3">
    <source>
        <dbReference type="ARBA" id="ARBA00022723"/>
    </source>
</evidence>
<dbReference type="EMBL" id="CP036279">
    <property type="protein sequence ID" value="QDU59264.1"/>
    <property type="molecule type" value="Genomic_DNA"/>
</dbReference>
<protein>
    <submittedName>
        <fullName evidence="7">Xanthine dehydrogenase molybdenum-binding subunit</fullName>
        <ecNumber evidence="7">1.17.1.4</ecNumber>
    </submittedName>
</protein>
<dbReference type="Pfam" id="PF02738">
    <property type="entry name" value="MoCoBD_1"/>
    <property type="match status" value="1"/>
</dbReference>
<dbReference type="Gene3D" id="3.10.20.30">
    <property type="match status" value="1"/>
</dbReference>
<dbReference type="InterPro" id="IPR012675">
    <property type="entry name" value="Beta-grasp_dom_sf"/>
</dbReference>
<dbReference type="InterPro" id="IPR036856">
    <property type="entry name" value="Ald_Oxase/Xan_DH_a/b_sf"/>
</dbReference>
<dbReference type="PROSITE" id="PS51085">
    <property type="entry name" value="2FE2S_FER_2"/>
    <property type="match status" value="1"/>
</dbReference>
<keyword evidence="2" id="KW-0500">Molybdenum</keyword>
<reference evidence="7 8" key="1">
    <citation type="submission" date="2019-02" db="EMBL/GenBank/DDBJ databases">
        <title>Deep-cultivation of Planctomycetes and their phenomic and genomic characterization uncovers novel biology.</title>
        <authorList>
            <person name="Wiegand S."/>
            <person name="Jogler M."/>
            <person name="Boedeker C."/>
            <person name="Pinto D."/>
            <person name="Vollmers J."/>
            <person name="Rivas-Marin E."/>
            <person name="Kohn T."/>
            <person name="Peeters S.H."/>
            <person name="Heuer A."/>
            <person name="Rast P."/>
            <person name="Oberbeckmann S."/>
            <person name="Bunk B."/>
            <person name="Jeske O."/>
            <person name="Meyerdierks A."/>
            <person name="Storesund J.E."/>
            <person name="Kallscheuer N."/>
            <person name="Luecker S."/>
            <person name="Lage O.M."/>
            <person name="Pohl T."/>
            <person name="Merkel B.J."/>
            <person name="Hornburger P."/>
            <person name="Mueller R.-W."/>
            <person name="Bruemmer F."/>
            <person name="Labrenz M."/>
            <person name="Spormann A.M."/>
            <person name="Op den Camp H."/>
            <person name="Overmann J."/>
            <person name="Amann R."/>
            <person name="Jetten M.S.M."/>
            <person name="Mascher T."/>
            <person name="Medema M.H."/>
            <person name="Devos D.P."/>
            <person name="Kaster A.-K."/>
            <person name="Ovreas L."/>
            <person name="Rohde M."/>
            <person name="Galperin M.Y."/>
            <person name="Jogler C."/>
        </authorList>
    </citation>
    <scope>NUCLEOTIDE SEQUENCE [LARGE SCALE GENOMIC DNA]</scope>
    <source>
        <strain evidence="7 8">Pan216</strain>
    </source>
</reference>
<dbReference type="Pfam" id="PF00111">
    <property type="entry name" value="Fer2"/>
    <property type="match status" value="1"/>
</dbReference>
<dbReference type="SUPFAM" id="SSF54292">
    <property type="entry name" value="2Fe-2S ferredoxin-like"/>
    <property type="match status" value="1"/>
</dbReference>
<comment type="similarity">
    <text evidence="1">Belongs to the xanthine dehydrogenase family.</text>
</comment>
<dbReference type="EC" id="1.17.1.4" evidence="7"/>
<dbReference type="GO" id="GO:0005506">
    <property type="term" value="F:iron ion binding"/>
    <property type="evidence" value="ECO:0007669"/>
    <property type="project" value="InterPro"/>
</dbReference>
<dbReference type="InterPro" id="IPR016208">
    <property type="entry name" value="Ald_Oxase/xanthine_DH-like"/>
</dbReference>
<dbReference type="OrthoDB" id="221297at2"/>
<dbReference type="InterPro" id="IPR000674">
    <property type="entry name" value="Ald_Oxase/Xan_DH_a/b"/>
</dbReference>
<evidence type="ECO:0000256" key="2">
    <source>
        <dbReference type="ARBA" id="ARBA00022505"/>
    </source>
</evidence>